<dbReference type="InterPro" id="IPR007632">
    <property type="entry name" value="Anoctamin"/>
</dbReference>
<feature type="transmembrane region" description="Helical" evidence="6">
    <location>
        <begin position="336"/>
        <end position="359"/>
    </location>
</feature>
<evidence type="ECO:0000313" key="9">
    <source>
        <dbReference type="EMBL" id="KAG0151035.1"/>
    </source>
</evidence>
<sequence length="830" mass="94328">MPADEIQVPDEQKESHETQDLLHRPLPQVQIDYVIVFSLSPLNKHAATDKAVQAAALKEEYANLMSRLNAAGLTARGRPGAKGSDELLILVTCQNESRIVREVEGERMSDWLHGITFAKPHSQLDSAPFSQPYTPSERLRHLYNIITQDAIPESTDSPISPQSHRTLAGPGAGITPGRAPFEHVKSIFPPHDIGFNNKWISQWSDRSHFSIHIPHIELDQIKDVYGEAIGYYFAFLNFYFQMLMLPTGTGFIAWAFGLKFSSTYSVCLILWSLVVVEMWTVKERLLAIRWNSLSCHKVEKWRVQFKPERIVKNVVTNEPMGYFPWWKREARMMVTAPVLILFAIGLTALITAITAIELIVGEVYNGPFKQVMSLLPTVLFAAFVPQLVTLWQSIAMRLVAWENHTYESAYGRSLTIKMFIVHALVAYASLILTAFVYVPFGSLLVPHLGELTHKFIKNDAVPLEGQAVQYLDSKALNRSTYSINNERLYQQLFAYTVTNQVVNSFTEIGLPYLMKVASFKYHKIVEERQKKGSNGDRLETQAPIPDFEDEVALLERLREEAGLPEYHLFVEYAEMAIQFGYIVVWTVVWPIAPLFAFVNNFFELRTDAIKLTKQSRRPVPTRSDSIGPWLDVLRSLTWFGAVVNTALVYLFKPSHHTFTTSASVFQQHLHAPLNSSLLNTEPMASNRTIFTNLLEATIIENKRAERSSKSSSPNQLYKSISSILLSSLVPVLFSEHAYRFARSVVKHTVNRLMWLDSDAFITQSKADWELKQSFLSRLDQSWSIISPSTQQDNSSARQNEDVDSGTLSNERFWSRLDLGMDEINRLAKTD</sequence>
<dbReference type="Pfam" id="PF20877">
    <property type="entry name" value="Anoctamin_N"/>
    <property type="match status" value="1"/>
</dbReference>
<dbReference type="InterPro" id="IPR049452">
    <property type="entry name" value="Anoctamin_TM"/>
</dbReference>
<feature type="transmembrane region" description="Helical" evidence="6">
    <location>
        <begin position="419"/>
        <end position="440"/>
    </location>
</feature>
<dbReference type="Pfam" id="PF04547">
    <property type="entry name" value="Anoctamin"/>
    <property type="match status" value="1"/>
</dbReference>
<evidence type="ECO:0000256" key="6">
    <source>
        <dbReference type="SAM" id="Phobius"/>
    </source>
</evidence>
<feature type="transmembrane region" description="Helical" evidence="6">
    <location>
        <begin position="262"/>
        <end position="281"/>
    </location>
</feature>
<comment type="subcellular location">
    <subcellularLocation>
        <location evidence="1">Membrane</location>
        <topology evidence="1">Multi-pass membrane protein</topology>
    </subcellularLocation>
</comment>
<comment type="caution">
    <text evidence="9">The sequence shown here is derived from an EMBL/GenBank/DDBJ whole genome shotgun (WGS) entry which is preliminary data.</text>
</comment>
<feature type="domain" description="Anoctamin alpha-beta plait" evidence="8">
    <location>
        <begin position="31"/>
        <end position="184"/>
    </location>
</feature>
<name>A0A9P6NPQ4_9BASI</name>
<dbReference type="GO" id="GO:0016020">
    <property type="term" value="C:membrane"/>
    <property type="evidence" value="ECO:0007669"/>
    <property type="project" value="UniProtKB-SubCell"/>
</dbReference>
<evidence type="ECO:0000256" key="5">
    <source>
        <dbReference type="SAM" id="MobiDB-lite"/>
    </source>
</evidence>
<dbReference type="InterPro" id="IPR049456">
    <property type="entry name" value="Anoctamin_N_fung"/>
</dbReference>
<proteinExistence type="predicted"/>
<keyword evidence="3 6" id="KW-1133">Transmembrane helix</keyword>
<evidence type="ECO:0000256" key="4">
    <source>
        <dbReference type="ARBA" id="ARBA00023136"/>
    </source>
</evidence>
<feature type="transmembrane region" description="Helical" evidence="6">
    <location>
        <begin position="579"/>
        <end position="602"/>
    </location>
</feature>
<dbReference type="Proteomes" id="UP000886653">
    <property type="component" value="Unassembled WGS sequence"/>
</dbReference>
<dbReference type="GO" id="GO:0005254">
    <property type="term" value="F:chloride channel activity"/>
    <property type="evidence" value="ECO:0007669"/>
    <property type="project" value="TreeGrafter"/>
</dbReference>
<evidence type="ECO:0000256" key="2">
    <source>
        <dbReference type="ARBA" id="ARBA00022692"/>
    </source>
</evidence>
<reference evidence="9" key="1">
    <citation type="submission" date="2013-11" db="EMBL/GenBank/DDBJ databases">
        <title>Genome sequence of the fusiform rust pathogen reveals effectors for host alternation and coevolution with pine.</title>
        <authorList>
            <consortium name="DOE Joint Genome Institute"/>
            <person name="Smith K."/>
            <person name="Pendleton A."/>
            <person name="Kubisiak T."/>
            <person name="Anderson C."/>
            <person name="Salamov A."/>
            <person name="Aerts A."/>
            <person name="Riley R."/>
            <person name="Clum A."/>
            <person name="Lindquist E."/>
            <person name="Ence D."/>
            <person name="Campbell M."/>
            <person name="Kronenberg Z."/>
            <person name="Feau N."/>
            <person name="Dhillon B."/>
            <person name="Hamelin R."/>
            <person name="Burleigh J."/>
            <person name="Smith J."/>
            <person name="Yandell M."/>
            <person name="Nelson C."/>
            <person name="Grigoriev I."/>
            <person name="Davis J."/>
        </authorList>
    </citation>
    <scope>NUCLEOTIDE SEQUENCE</scope>
    <source>
        <strain evidence="9">G11</strain>
    </source>
</reference>
<keyword evidence="10" id="KW-1185">Reference proteome</keyword>
<dbReference type="GO" id="GO:0032541">
    <property type="term" value="C:cortical endoplasmic reticulum"/>
    <property type="evidence" value="ECO:0007669"/>
    <property type="project" value="TreeGrafter"/>
</dbReference>
<feature type="domain" description="Anoctamin transmembrane" evidence="7">
    <location>
        <begin position="221"/>
        <end position="750"/>
    </location>
</feature>
<dbReference type="PANTHER" id="PTHR12308">
    <property type="entry name" value="ANOCTAMIN"/>
    <property type="match status" value="1"/>
</dbReference>
<dbReference type="AlphaFoldDB" id="A0A9P6NPQ4"/>
<evidence type="ECO:0000259" key="8">
    <source>
        <dbReference type="Pfam" id="PF20877"/>
    </source>
</evidence>
<gene>
    <name evidence="9" type="ORF">CROQUDRAFT_651552</name>
</gene>
<feature type="compositionally biased region" description="Basic and acidic residues" evidence="5">
    <location>
        <begin position="10"/>
        <end position="20"/>
    </location>
</feature>
<organism evidence="9 10">
    <name type="scientific">Cronartium quercuum f. sp. fusiforme G11</name>
    <dbReference type="NCBI Taxonomy" id="708437"/>
    <lineage>
        <taxon>Eukaryota</taxon>
        <taxon>Fungi</taxon>
        <taxon>Dikarya</taxon>
        <taxon>Basidiomycota</taxon>
        <taxon>Pucciniomycotina</taxon>
        <taxon>Pucciniomycetes</taxon>
        <taxon>Pucciniales</taxon>
        <taxon>Coleosporiaceae</taxon>
        <taxon>Cronartium</taxon>
    </lineage>
</organism>
<keyword evidence="2 6" id="KW-0812">Transmembrane</keyword>
<feature type="transmembrane region" description="Helical" evidence="6">
    <location>
        <begin position="379"/>
        <end position="399"/>
    </location>
</feature>
<evidence type="ECO:0000259" key="7">
    <source>
        <dbReference type="Pfam" id="PF04547"/>
    </source>
</evidence>
<accession>A0A9P6NPQ4</accession>
<feature type="region of interest" description="Disordered" evidence="5">
    <location>
        <begin position="1"/>
        <end position="20"/>
    </location>
</feature>
<dbReference type="OrthoDB" id="296386at2759"/>
<dbReference type="EMBL" id="MU167215">
    <property type="protein sequence ID" value="KAG0151035.1"/>
    <property type="molecule type" value="Genomic_DNA"/>
</dbReference>
<dbReference type="PANTHER" id="PTHR12308:SF73">
    <property type="entry name" value="ANOCTAMIN"/>
    <property type="match status" value="1"/>
</dbReference>
<evidence type="ECO:0000256" key="3">
    <source>
        <dbReference type="ARBA" id="ARBA00022989"/>
    </source>
</evidence>
<keyword evidence="4 6" id="KW-0472">Membrane</keyword>
<evidence type="ECO:0000256" key="1">
    <source>
        <dbReference type="ARBA" id="ARBA00004141"/>
    </source>
</evidence>
<protein>
    <submittedName>
        <fullName evidence="9">Uncharacterized protein</fullName>
    </submittedName>
</protein>
<evidence type="ECO:0000313" key="10">
    <source>
        <dbReference type="Proteomes" id="UP000886653"/>
    </source>
</evidence>